<dbReference type="Proteomes" id="UP000095282">
    <property type="component" value="Unplaced"/>
</dbReference>
<keyword evidence="1" id="KW-0732">Signal</keyword>
<dbReference type="AlphaFoldDB" id="A0A1I7U8C3"/>
<organism evidence="2 3">
    <name type="scientific">Caenorhabditis tropicalis</name>
    <dbReference type="NCBI Taxonomy" id="1561998"/>
    <lineage>
        <taxon>Eukaryota</taxon>
        <taxon>Metazoa</taxon>
        <taxon>Ecdysozoa</taxon>
        <taxon>Nematoda</taxon>
        <taxon>Chromadorea</taxon>
        <taxon>Rhabditida</taxon>
        <taxon>Rhabditina</taxon>
        <taxon>Rhabditomorpha</taxon>
        <taxon>Rhabditoidea</taxon>
        <taxon>Rhabditidae</taxon>
        <taxon>Peloderinae</taxon>
        <taxon>Caenorhabditis</taxon>
    </lineage>
</organism>
<proteinExistence type="predicted"/>
<dbReference type="eggNOG" id="ENOG502TI9Y">
    <property type="taxonomic scope" value="Eukaryota"/>
</dbReference>
<protein>
    <submittedName>
        <fullName evidence="3">DB domain-containing protein</fullName>
    </submittedName>
</protein>
<accession>A0A1I7U8C3</accession>
<evidence type="ECO:0000256" key="1">
    <source>
        <dbReference type="SAM" id="SignalP"/>
    </source>
</evidence>
<dbReference type="WBParaSite" id="Csp11.Scaffold629.g15884.t2">
    <property type="protein sequence ID" value="Csp11.Scaffold629.g15884.t2"/>
    <property type="gene ID" value="Csp11.Scaffold629.g15884"/>
</dbReference>
<sequence length="113" mass="13216">MTCFRKKMNTVVFIIGVLTFVLMVSSMPNPPSFPIKEICAAYGEKCVNKLNRQDCPERIIECEKYANQGIRTTWSFCMFSNNYDLAACHERIQIDFQIIQSWISKDQFKYLPE</sequence>
<feature type="chain" id="PRO_5009308538" evidence="1">
    <location>
        <begin position="27"/>
        <end position="113"/>
    </location>
</feature>
<name>A0A1I7U8C3_9PELO</name>
<evidence type="ECO:0000313" key="2">
    <source>
        <dbReference type="Proteomes" id="UP000095282"/>
    </source>
</evidence>
<evidence type="ECO:0000313" key="3">
    <source>
        <dbReference type="WBParaSite" id="Csp11.Scaffold629.g15884.t2"/>
    </source>
</evidence>
<keyword evidence="2" id="KW-1185">Reference proteome</keyword>
<feature type="signal peptide" evidence="1">
    <location>
        <begin position="1"/>
        <end position="26"/>
    </location>
</feature>
<reference evidence="3" key="1">
    <citation type="submission" date="2016-11" db="UniProtKB">
        <authorList>
            <consortium name="WormBaseParasite"/>
        </authorList>
    </citation>
    <scope>IDENTIFICATION</scope>
</reference>